<dbReference type="InterPro" id="IPR011008">
    <property type="entry name" value="Dimeric_a/b-barrel"/>
</dbReference>
<evidence type="ECO:0000313" key="1">
    <source>
        <dbReference type="EMBL" id="MCU7552922.1"/>
    </source>
</evidence>
<evidence type="ECO:0000313" key="2">
    <source>
        <dbReference type="Proteomes" id="UP001155483"/>
    </source>
</evidence>
<sequence>MKDFSFLVRVPVTYSPEQVKAANVKWNALIEQWKQDGIYITSFPFPAEGYVISSSNQAEKKSVFSDNLRVVSNIFLRADSMEDAVELAKQFPVLEYGGTVEVREIQVRPQT</sequence>
<reference evidence="1" key="1">
    <citation type="submission" date="2022-09" db="EMBL/GenBank/DDBJ databases">
        <authorList>
            <person name="Yuan C."/>
            <person name="Ke Z."/>
        </authorList>
    </citation>
    <scope>NUCLEOTIDE SEQUENCE</scope>
    <source>
        <strain evidence="1">LB-8</strain>
    </source>
</reference>
<dbReference type="AlphaFoldDB" id="A0A9X3BJI6"/>
<dbReference type="SUPFAM" id="SSF54909">
    <property type="entry name" value="Dimeric alpha+beta barrel"/>
    <property type="match status" value="1"/>
</dbReference>
<protein>
    <recommendedName>
        <fullName evidence="3">YCII-related domain-containing protein</fullName>
    </recommendedName>
</protein>
<dbReference type="Proteomes" id="UP001155483">
    <property type="component" value="Unassembled WGS sequence"/>
</dbReference>
<dbReference type="Gene3D" id="3.30.70.1060">
    <property type="entry name" value="Dimeric alpha+beta barrel"/>
    <property type="match status" value="1"/>
</dbReference>
<evidence type="ECO:0008006" key="3">
    <source>
        <dbReference type="Google" id="ProtNLM"/>
    </source>
</evidence>
<accession>A0A9X3BJI6</accession>
<keyword evidence="2" id="KW-1185">Reference proteome</keyword>
<proteinExistence type="predicted"/>
<comment type="caution">
    <text evidence="1">The sequence shown here is derived from an EMBL/GenBank/DDBJ whole genome shotgun (WGS) entry which is preliminary data.</text>
</comment>
<reference evidence="1" key="2">
    <citation type="submission" date="2023-04" db="EMBL/GenBank/DDBJ databases">
        <title>Paracnuella aquatica gen. nov., sp. nov., a member of the family Chitinophagaceae isolated from a hot spring.</title>
        <authorList>
            <person name="Wang C."/>
        </authorList>
    </citation>
    <scope>NUCLEOTIDE SEQUENCE</scope>
    <source>
        <strain evidence="1">LB-8</strain>
    </source>
</reference>
<dbReference type="EMBL" id="JAOTIF010000058">
    <property type="protein sequence ID" value="MCU7552922.1"/>
    <property type="molecule type" value="Genomic_DNA"/>
</dbReference>
<gene>
    <name evidence="1" type="ORF">OCK74_27635</name>
</gene>
<dbReference type="RefSeq" id="WP_279300355.1">
    <property type="nucleotide sequence ID" value="NZ_JAOTIF010000058.1"/>
</dbReference>
<organism evidence="1 2">
    <name type="scientific">Paraflavisolibacter caeni</name>
    <dbReference type="NCBI Taxonomy" id="2982496"/>
    <lineage>
        <taxon>Bacteria</taxon>
        <taxon>Pseudomonadati</taxon>
        <taxon>Bacteroidota</taxon>
        <taxon>Chitinophagia</taxon>
        <taxon>Chitinophagales</taxon>
        <taxon>Chitinophagaceae</taxon>
        <taxon>Paraflavisolibacter</taxon>
    </lineage>
</organism>
<name>A0A9X3BJI6_9BACT</name>